<proteinExistence type="predicted"/>
<dbReference type="GO" id="GO:0016627">
    <property type="term" value="F:oxidoreductase activity, acting on the CH-CH group of donors"/>
    <property type="evidence" value="ECO:0007669"/>
    <property type="project" value="InterPro"/>
</dbReference>
<dbReference type="Gene3D" id="1.10.540.10">
    <property type="entry name" value="Acyl-CoA dehydrogenase/oxidase, N-terminal domain"/>
    <property type="match status" value="1"/>
</dbReference>
<dbReference type="EMBL" id="DLYI01000032">
    <property type="protein sequence ID" value="HAC26747.1"/>
    <property type="molecule type" value="Genomic_DNA"/>
</dbReference>
<reference evidence="1 2" key="1">
    <citation type="journal article" date="2018" name="Nat. Biotechnol.">
        <title>A standardized bacterial taxonomy based on genome phylogeny substantially revises the tree of life.</title>
        <authorList>
            <person name="Parks D.H."/>
            <person name="Chuvochina M."/>
            <person name="Waite D.W."/>
            <person name="Rinke C."/>
            <person name="Skarshewski A."/>
            <person name="Chaumeil P.A."/>
            <person name="Hugenholtz P."/>
        </authorList>
    </citation>
    <scope>NUCLEOTIDE SEQUENCE [LARGE SCALE GENOMIC DNA]</scope>
    <source>
        <strain evidence="1">UBA9049</strain>
    </source>
</reference>
<comment type="caution">
    <text evidence="1">The sequence shown here is derived from an EMBL/GenBank/DDBJ whole genome shotgun (WGS) entry which is preliminary data.</text>
</comment>
<dbReference type="SUPFAM" id="SSF56645">
    <property type="entry name" value="Acyl-CoA dehydrogenase NM domain-like"/>
    <property type="match status" value="1"/>
</dbReference>
<organism evidence="1 2">
    <name type="scientific">Marinobacter nauticus</name>
    <name type="common">Marinobacter hydrocarbonoclasticus</name>
    <name type="synonym">Marinobacter aquaeolei</name>
    <dbReference type="NCBI Taxonomy" id="2743"/>
    <lineage>
        <taxon>Bacteria</taxon>
        <taxon>Pseudomonadati</taxon>
        <taxon>Pseudomonadota</taxon>
        <taxon>Gammaproteobacteria</taxon>
        <taxon>Pseudomonadales</taxon>
        <taxon>Marinobacteraceae</taxon>
        <taxon>Marinobacter</taxon>
    </lineage>
</organism>
<evidence type="ECO:0000313" key="2">
    <source>
        <dbReference type="Proteomes" id="UP000261325"/>
    </source>
</evidence>
<protein>
    <submittedName>
        <fullName evidence="1">Acyl-CoA dehydrogenase</fullName>
    </submittedName>
</protein>
<name>A0A3B8WA40_MARNT</name>
<dbReference type="InterPro" id="IPR037069">
    <property type="entry name" value="AcylCoA_DH/ox_N_sf"/>
</dbReference>
<dbReference type="GO" id="GO:0050660">
    <property type="term" value="F:flavin adenine dinucleotide binding"/>
    <property type="evidence" value="ECO:0007669"/>
    <property type="project" value="InterPro"/>
</dbReference>
<evidence type="ECO:0000313" key="1">
    <source>
        <dbReference type="EMBL" id="HAC26747.1"/>
    </source>
</evidence>
<dbReference type="PANTHER" id="PTHR42803:SF1">
    <property type="entry name" value="BROAD-SPECIFICITY LINEAR ACYL-COA DEHYDROGENASE FADE5"/>
    <property type="match status" value="1"/>
</dbReference>
<feature type="non-terminal residue" evidence="1">
    <location>
        <position position="106"/>
    </location>
</feature>
<gene>
    <name evidence="1" type="ORF">DCF82_02820</name>
</gene>
<dbReference type="InterPro" id="IPR009100">
    <property type="entry name" value="AcylCoA_DH/oxidase_NM_dom_sf"/>
</dbReference>
<dbReference type="Proteomes" id="UP000261325">
    <property type="component" value="Unassembled WGS sequence"/>
</dbReference>
<dbReference type="AlphaFoldDB" id="A0A3B8WA40"/>
<dbReference type="InterPro" id="IPR052166">
    <property type="entry name" value="Diverse_Acyl-CoA_DH"/>
</dbReference>
<sequence>MPVYKAPLRDMKFLLNDVFDYPRHYQTLASGENATPDIVDAILSECGRFCEEVLSPLYQSGDEEGCHLENGEVITPKGYKEAYEQYVMGGWQGLSAPEEFGGQGLP</sequence>
<accession>A0A3B8WA40</accession>
<dbReference type="PANTHER" id="PTHR42803">
    <property type="entry name" value="ACYL-COA DEHYDROGENASE"/>
    <property type="match status" value="1"/>
</dbReference>